<dbReference type="SUPFAM" id="SSF56176">
    <property type="entry name" value="FAD-binding/transporter-associated domain-like"/>
    <property type="match status" value="1"/>
</dbReference>
<dbReference type="PIRSF" id="PIRSF000136">
    <property type="entry name" value="LGO_GLO"/>
    <property type="match status" value="1"/>
</dbReference>
<dbReference type="Proteomes" id="UP000224915">
    <property type="component" value="Unassembled WGS sequence"/>
</dbReference>
<dbReference type="Pfam" id="PF01565">
    <property type="entry name" value="FAD_binding_4"/>
    <property type="match status" value="1"/>
</dbReference>
<accession>A0A2A9CVS1</accession>
<reference evidence="3 4" key="1">
    <citation type="submission" date="2017-10" db="EMBL/GenBank/DDBJ databases">
        <title>Sequencing the genomes of 1000 actinobacteria strains.</title>
        <authorList>
            <person name="Klenk H.-P."/>
        </authorList>
    </citation>
    <scope>NUCLEOTIDE SEQUENCE [LARGE SCALE GENOMIC DNA]</scope>
    <source>
        <strain evidence="3 4">DSM 21801</strain>
    </source>
</reference>
<organism evidence="3 4">
    <name type="scientific">Serinibacter salmoneus</name>
    <dbReference type="NCBI Taxonomy" id="556530"/>
    <lineage>
        <taxon>Bacteria</taxon>
        <taxon>Bacillati</taxon>
        <taxon>Actinomycetota</taxon>
        <taxon>Actinomycetes</taxon>
        <taxon>Micrococcales</taxon>
        <taxon>Beutenbergiaceae</taxon>
        <taxon>Serinibacter</taxon>
    </lineage>
</organism>
<proteinExistence type="predicted"/>
<dbReference type="Gene3D" id="3.30.43.10">
    <property type="entry name" value="Uridine Diphospho-n-acetylenolpyruvylglucosamine Reductase, domain 2"/>
    <property type="match status" value="1"/>
</dbReference>
<dbReference type="Pfam" id="PF04030">
    <property type="entry name" value="ALO"/>
    <property type="match status" value="1"/>
</dbReference>
<comment type="caution">
    <text evidence="3">The sequence shown here is derived from an EMBL/GenBank/DDBJ whole genome shotgun (WGS) entry which is preliminary data.</text>
</comment>
<dbReference type="PROSITE" id="PS51387">
    <property type="entry name" value="FAD_PCMH"/>
    <property type="match status" value="1"/>
</dbReference>
<dbReference type="InterPro" id="IPR016167">
    <property type="entry name" value="FAD-bd_PCMH_sub1"/>
</dbReference>
<dbReference type="GO" id="GO:0003885">
    <property type="term" value="F:D-arabinono-1,4-lactone oxidase activity"/>
    <property type="evidence" value="ECO:0007669"/>
    <property type="project" value="InterPro"/>
</dbReference>
<dbReference type="InterPro" id="IPR006094">
    <property type="entry name" value="Oxid_FAD_bind_N"/>
</dbReference>
<dbReference type="GO" id="GO:0016020">
    <property type="term" value="C:membrane"/>
    <property type="evidence" value="ECO:0007669"/>
    <property type="project" value="InterPro"/>
</dbReference>
<dbReference type="AlphaFoldDB" id="A0A2A9CVS1"/>
<dbReference type="NCBIfam" id="TIGR01679">
    <property type="entry name" value="bact_FAD_ox"/>
    <property type="match status" value="1"/>
</dbReference>
<sequence>MVDVVTRARATRRRVKAVGAGHSFTAIAQADDVQVTLDGLQGLIAVDRQARTATLAAGTRLHQIPALLAPHGLAMTNLGDIDAQSIAGAISTGTHGTGARFGGIATQVIGAVLVTGTGEVLRVTSGEDGENAEGGENADLLPAVALGLGALGILTEVTLQCVDAFDLHATERVEPLEDVLASVHERAASADHLEFYWFPHTDLAMTKTNRRLPAGQRRDPLPAHRAWLDEVVMANGVFGATCALGRAAPVLVPRINRIAARLSGERTYTDASHRVFATRRTVRFSEMEYAIPAGEVVGALRAIRSLIEERGWRISFPLEVRFAAADDLWLSTAHGRDSAYIAVHRAQGEDPRPYFHAVEALLRARGGRPHWGKMHTRRAADLAPAYPRFADFQALREELDPDRVFANAYLRRVLGS</sequence>
<dbReference type="Gene3D" id="3.30.70.2520">
    <property type="match status" value="1"/>
</dbReference>
<evidence type="ECO:0000313" key="3">
    <source>
        <dbReference type="EMBL" id="PFG18514.1"/>
    </source>
</evidence>
<dbReference type="Gene3D" id="1.10.45.10">
    <property type="entry name" value="Vanillyl-alcohol Oxidase, Chain A, domain 4"/>
    <property type="match status" value="1"/>
</dbReference>
<keyword evidence="1" id="KW-0560">Oxidoreductase</keyword>
<dbReference type="InterPro" id="IPR016166">
    <property type="entry name" value="FAD-bd_PCMH"/>
</dbReference>
<dbReference type="PANTHER" id="PTHR43762">
    <property type="entry name" value="L-GULONOLACTONE OXIDASE"/>
    <property type="match status" value="1"/>
</dbReference>
<name>A0A2A9CVS1_9MICO</name>
<dbReference type="InterPro" id="IPR016171">
    <property type="entry name" value="Vanillyl_alc_oxidase_C-sub2"/>
</dbReference>
<dbReference type="GO" id="GO:0080049">
    <property type="term" value="F:L-gulono-1,4-lactone dehydrogenase activity"/>
    <property type="evidence" value="ECO:0007669"/>
    <property type="project" value="TreeGrafter"/>
</dbReference>
<protein>
    <submittedName>
        <fullName evidence="3">FAD-linked oxidoreductase</fullName>
    </submittedName>
</protein>
<evidence type="ECO:0000313" key="4">
    <source>
        <dbReference type="Proteomes" id="UP000224915"/>
    </source>
</evidence>
<gene>
    <name evidence="3" type="ORF">ATL40_0050</name>
</gene>
<evidence type="ECO:0000256" key="1">
    <source>
        <dbReference type="ARBA" id="ARBA00023002"/>
    </source>
</evidence>
<dbReference type="PANTHER" id="PTHR43762:SF1">
    <property type="entry name" value="D-ARABINONO-1,4-LACTONE OXIDASE"/>
    <property type="match status" value="1"/>
</dbReference>
<dbReference type="InterPro" id="IPR036318">
    <property type="entry name" value="FAD-bd_PCMH-like_sf"/>
</dbReference>
<dbReference type="GO" id="GO:0071949">
    <property type="term" value="F:FAD binding"/>
    <property type="evidence" value="ECO:0007669"/>
    <property type="project" value="InterPro"/>
</dbReference>
<keyword evidence="4" id="KW-1185">Reference proteome</keyword>
<dbReference type="Gene3D" id="3.30.465.10">
    <property type="match status" value="1"/>
</dbReference>
<evidence type="ECO:0000259" key="2">
    <source>
        <dbReference type="PROSITE" id="PS51387"/>
    </source>
</evidence>
<feature type="domain" description="FAD-binding PCMH-type" evidence="2">
    <location>
        <begin position="1"/>
        <end position="164"/>
    </location>
</feature>
<dbReference type="EMBL" id="PDJD01000001">
    <property type="protein sequence ID" value="PFG18514.1"/>
    <property type="molecule type" value="Genomic_DNA"/>
</dbReference>
<dbReference type="InterPro" id="IPR016169">
    <property type="entry name" value="FAD-bd_PCMH_sub2"/>
</dbReference>
<dbReference type="InterPro" id="IPR007173">
    <property type="entry name" value="ALO_C"/>
</dbReference>
<dbReference type="InterPro" id="IPR010031">
    <property type="entry name" value="FAD_lactone_oxidase-like"/>
</dbReference>